<dbReference type="InterPro" id="IPR038765">
    <property type="entry name" value="Papain-like_cys_pep_sf"/>
</dbReference>
<dbReference type="PROSITE" id="PS00972">
    <property type="entry name" value="USP_1"/>
    <property type="match status" value="1"/>
</dbReference>
<keyword evidence="7" id="KW-0788">Thiol protease</keyword>
<feature type="region of interest" description="Disordered" evidence="8">
    <location>
        <begin position="562"/>
        <end position="608"/>
    </location>
</feature>
<keyword evidence="12" id="KW-1185">Reference proteome</keyword>
<evidence type="ECO:0000259" key="9">
    <source>
        <dbReference type="PROSITE" id="PS50235"/>
    </source>
</evidence>
<feature type="region of interest" description="Disordered" evidence="8">
    <location>
        <begin position="200"/>
        <end position="225"/>
    </location>
</feature>
<evidence type="ECO:0000256" key="7">
    <source>
        <dbReference type="ARBA" id="ARBA00022807"/>
    </source>
</evidence>
<feature type="compositionally biased region" description="Polar residues" evidence="8">
    <location>
        <begin position="1576"/>
        <end position="1594"/>
    </location>
</feature>
<keyword evidence="5" id="KW-0833">Ubl conjugation pathway</keyword>
<feature type="region of interest" description="Disordered" evidence="8">
    <location>
        <begin position="1"/>
        <end position="55"/>
    </location>
</feature>
<evidence type="ECO:0000256" key="6">
    <source>
        <dbReference type="ARBA" id="ARBA00022801"/>
    </source>
</evidence>
<name>A0AAX6MCH7_9PEZI</name>
<evidence type="ECO:0000256" key="1">
    <source>
        <dbReference type="ARBA" id="ARBA00000707"/>
    </source>
</evidence>
<dbReference type="PANTHER" id="PTHR21646">
    <property type="entry name" value="UBIQUITIN CARBOXYL-TERMINAL HYDROLASE"/>
    <property type="match status" value="1"/>
</dbReference>
<gene>
    <name evidence="11" type="ORF">Daesc_008671</name>
</gene>
<dbReference type="EC" id="3.4.19.12" evidence="3"/>
<dbReference type="InterPro" id="IPR050185">
    <property type="entry name" value="Ub_carboxyl-term_hydrolase"/>
</dbReference>
<evidence type="ECO:0000313" key="12">
    <source>
        <dbReference type="Proteomes" id="UP001369815"/>
    </source>
</evidence>
<dbReference type="CDD" id="cd02674">
    <property type="entry name" value="Peptidase_C19R"/>
    <property type="match status" value="1"/>
</dbReference>
<evidence type="ECO:0000256" key="2">
    <source>
        <dbReference type="ARBA" id="ARBA00009085"/>
    </source>
</evidence>
<evidence type="ECO:0000256" key="4">
    <source>
        <dbReference type="ARBA" id="ARBA00022670"/>
    </source>
</evidence>
<dbReference type="GO" id="GO:0006508">
    <property type="term" value="P:proteolysis"/>
    <property type="evidence" value="ECO:0007669"/>
    <property type="project" value="UniProtKB-KW"/>
</dbReference>
<feature type="region of interest" description="Disordered" evidence="8">
    <location>
        <begin position="1094"/>
        <end position="1159"/>
    </location>
</feature>
<evidence type="ECO:0000256" key="8">
    <source>
        <dbReference type="SAM" id="MobiDB-lite"/>
    </source>
</evidence>
<dbReference type="InterPro" id="IPR035927">
    <property type="entry name" value="DUSP-like_sf"/>
</dbReference>
<dbReference type="EMBL" id="JBANMG010000008">
    <property type="protein sequence ID" value="KAK6950345.1"/>
    <property type="molecule type" value="Genomic_DNA"/>
</dbReference>
<comment type="catalytic activity">
    <reaction evidence="1">
        <text>Thiol-dependent hydrolysis of ester, thioester, amide, peptide and isopeptide bonds formed by the C-terminal Gly of ubiquitin (a 76-residue protein attached to proteins as an intracellular targeting signal).</text>
        <dbReference type="EC" id="3.4.19.12"/>
    </reaction>
</comment>
<organism evidence="11 12">
    <name type="scientific">Daldinia eschscholtzii</name>
    <dbReference type="NCBI Taxonomy" id="292717"/>
    <lineage>
        <taxon>Eukaryota</taxon>
        <taxon>Fungi</taxon>
        <taxon>Dikarya</taxon>
        <taxon>Ascomycota</taxon>
        <taxon>Pezizomycotina</taxon>
        <taxon>Sordariomycetes</taxon>
        <taxon>Xylariomycetidae</taxon>
        <taxon>Xylariales</taxon>
        <taxon>Hypoxylaceae</taxon>
        <taxon>Daldinia</taxon>
    </lineage>
</organism>
<dbReference type="PROSITE" id="PS51283">
    <property type="entry name" value="DUSP"/>
    <property type="match status" value="1"/>
</dbReference>
<evidence type="ECO:0000313" key="11">
    <source>
        <dbReference type="EMBL" id="KAK6950345.1"/>
    </source>
</evidence>
<feature type="compositionally biased region" description="Basic and acidic residues" evidence="8">
    <location>
        <begin position="1623"/>
        <end position="1640"/>
    </location>
</feature>
<dbReference type="SUPFAM" id="SSF143791">
    <property type="entry name" value="DUSP-like"/>
    <property type="match status" value="1"/>
</dbReference>
<feature type="compositionally biased region" description="Basic residues" evidence="8">
    <location>
        <begin position="1192"/>
        <end position="1229"/>
    </location>
</feature>
<dbReference type="PROSITE" id="PS50235">
    <property type="entry name" value="USP_3"/>
    <property type="match status" value="1"/>
</dbReference>
<feature type="region of interest" description="Disordered" evidence="8">
    <location>
        <begin position="1488"/>
        <end position="1541"/>
    </location>
</feature>
<feature type="domain" description="USP" evidence="9">
    <location>
        <begin position="619"/>
        <end position="1468"/>
    </location>
</feature>
<dbReference type="InterPro" id="IPR018200">
    <property type="entry name" value="USP_CS"/>
</dbReference>
<reference evidence="11 12" key="1">
    <citation type="journal article" date="2024" name="Front Chem Biol">
        <title>Unveiling the potential of Daldinia eschscholtzii MFLUCC 19-0629 through bioactivity and bioinformatics studies for enhanced sustainable agriculture production.</title>
        <authorList>
            <person name="Brooks S."/>
            <person name="Weaver J.A."/>
            <person name="Klomchit A."/>
            <person name="Alharthi S.A."/>
            <person name="Onlamun T."/>
            <person name="Nurani R."/>
            <person name="Vong T.K."/>
            <person name="Alberti F."/>
            <person name="Greco C."/>
        </authorList>
    </citation>
    <scope>NUCLEOTIDE SEQUENCE [LARGE SCALE GENOMIC DNA]</scope>
    <source>
        <strain evidence="11">MFLUCC 19-0629</strain>
    </source>
</reference>
<evidence type="ECO:0000256" key="3">
    <source>
        <dbReference type="ARBA" id="ARBA00012759"/>
    </source>
</evidence>
<accession>A0AAX6MCH7</accession>
<sequence>MNTHLSPQTNNHLVQLAAKTSSSKKRKITNHQSITRDESLDGSNPSDTPLPSCEVEADPSYSFYSSFDNLTADSRRANSVPPASSLPPRLQTNTSSLSYAEYTSSAASSPSGACAALTIDSDCGLDNTAPELTSASSYLYSGRGSSPFTKTTYHRAVMGGAAEFPDRASSPLKRRASSMEPDIADQDAPEDVDMIAAPSSNVQEEAPKPEQPNGHITTNGGSAVNGHADAAAEETAQPMDISPSRSIMRKAKRHRLISEIPARQPPESIEAHVKAIRAFVEEQNTRPLTEGQECFLVSKSWLANVPDDLSPKHTIEDWTTIPPVDNTDIILEVIDDPCVGNGVADVLKKKFVRLKPGYDTEQFEPFPKDAWDLLMIWPGLKEDQLPIIRLAHATTDDGKNVMWEWHPPVLSIYRLWSAISELPIEASMKATNPPPARLVRSRSTKFQTFLKQAKRVTGLDLHYRVRAWSVLQPPVGQTSGKAVLSPFVSKDNTESNTFPAWNHLLLDVESFLALERGQERELIEMADRSDQQNQKSVRTLGHFSISQDQAIVLDPHESGTTWTSTLTSSQARTSLPSRNSSTTNLTVQNRNAKSGRTSPVSQGYLTRGRTKSGKTAGCVGLANLGNTCYMNAALQCVRSVEELTKYFLSGEWELELNKENVLSHNGDVAAAYAHLLKEIYKDSTPGSVSPRQFKTTIGRYSTGFSGYGQQDSQEFLGFLLDGLQEDLSRIKKKPYIEKPDSTDEMVNDPAAIREMADKVWDITKKRDDSVIGDLFTGLYKSTLVCPECRKVSITFDPFNNLTLPLPVENKWNHTVKFFPLNDRPVDIRVELDKHASIKSLKEFLSAKTGVPVERLFGAEEWKGKFYKYYADVSAASEEIGTNDNPWFYELEAKPTNYGAKPQKQQKYGVAVKSLIDEEEHNASASWNDEQAEKLLVPVFHRRPTVSKSSFQHNRWTQGCAPFFIIVTPEEAKSEDAIRRKVLEKVVTLTKSPTFARGEDSDGSDNTDLEIIAGSDAGSFNEGRVVAKSVKGEDDMVDVQMKDGEVRGNTPGKQFCHKRPAWMAPGSFLPSHLQNLFDMCIYSESGAWLPTGMNNFSDDKPYPRLSVRIPPESSSEDQCDNTTNGTASNEESSSDEAPRQSIEQSFTRMQDESDDEDPSPVIKVCANQSLFGNLKSQATKVRCLNSALTHTQQNHHRAKQNGRSKGKNKQQKHNKPHKIYGKGGKKKLRQQQRQSKEKQHNNTELDESFNAGEPSPDGGPLIRLREALIIDWYEDAYDAVFNGSGSSVVNSLATWSSCETLPDPELDKAQATRTRRRKNGITLEACLDEFEREEILSEQDMWYCPRCKEHRRASKKFDLWKTPDILVIHLKRFSSSGFRRDKLEVLVDFPLENLDITSRVLQKEEGKQEIYDLIGVDCHWGGLGGGHYTAHAKNFVDGQWYTYNDSSVSRASPDRIVDSSAYLLFYRRRSETALGGPRFQQILDRFRDDGSDGELAESGEGQRLGEGFSQNGSSSALQGAGATRLGASTGGKSTNGFALNGAENGWDIKTIDDILENPSEDVQRSIEDDEGIDLTEDTVQPTGFQPLTNGNSWSFDNLLPNDIADIGNPPSESPFDSGAASDAAQHDSSGDERVLSPREMDFEPDQEPSYPGMSHYELSQPETSLPPYSEIPPPDYRGEMTQDDMHQIWDQKNAVHTVAPEGENDTRSEEAAEIHIGEDDKIKLT</sequence>
<keyword evidence="4" id="KW-0645">Protease</keyword>
<dbReference type="PROSITE" id="PS00973">
    <property type="entry name" value="USP_2"/>
    <property type="match status" value="1"/>
</dbReference>
<proteinExistence type="inferred from homology"/>
<feature type="compositionally biased region" description="Polar residues" evidence="8">
    <location>
        <begin position="1119"/>
        <end position="1130"/>
    </location>
</feature>
<dbReference type="Pfam" id="PF00443">
    <property type="entry name" value="UCH"/>
    <property type="match status" value="2"/>
</dbReference>
<dbReference type="InterPro" id="IPR006615">
    <property type="entry name" value="Pept_C19_DUSP"/>
</dbReference>
<feature type="compositionally biased region" description="Polar residues" evidence="8">
    <location>
        <begin position="1"/>
        <end position="21"/>
    </location>
</feature>
<feature type="domain" description="DUSP" evidence="10">
    <location>
        <begin position="267"/>
        <end position="392"/>
    </location>
</feature>
<evidence type="ECO:0000256" key="5">
    <source>
        <dbReference type="ARBA" id="ARBA00022786"/>
    </source>
</evidence>
<feature type="region of interest" description="Disordered" evidence="8">
    <location>
        <begin position="1188"/>
        <end position="1257"/>
    </location>
</feature>
<feature type="compositionally biased region" description="Polar residues" evidence="8">
    <location>
        <begin position="570"/>
        <end position="604"/>
    </location>
</feature>
<feature type="region of interest" description="Disordered" evidence="8">
    <location>
        <begin position="1568"/>
        <end position="1682"/>
    </location>
</feature>
<dbReference type="Gene3D" id="3.30.2230.10">
    <property type="entry name" value="DUSP-like"/>
    <property type="match status" value="1"/>
</dbReference>
<comment type="similarity">
    <text evidence="2">Belongs to the peptidase C19 family.</text>
</comment>
<dbReference type="Proteomes" id="UP001369815">
    <property type="component" value="Unassembled WGS sequence"/>
</dbReference>
<feature type="region of interest" description="Disordered" evidence="8">
    <location>
        <begin position="164"/>
        <end position="188"/>
    </location>
</feature>
<dbReference type="PANTHER" id="PTHR21646:SF24">
    <property type="entry name" value="UBIQUITIN CARBOXYL-TERMINAL HYDROLASE"/>
    <property type="match status" value="1"/>
</dbReference>
<comment type="caution">
    <text evidence="11">The sequence shown here is derived from an EMBL/GenBank/DDBJ whole genome shotgun (WGS) entry which is preliminary data.</text>
</comment>
<dbReference type="GO" id="GO:0016579">
    <property type="term" value="P:protein deubiquitination"/>
    <property type="evidence" value="ECO:0007669"/>
    <property type="project" value="InterPro"/>
</dbReference>
<dbReference type="InterPro" id="IPR001394">
    <property type="entry name" value="Peptidase_C19_UCH"/>
</dbReference>
<dbReference type="Gene3D" id="3.90.70.10">
    <property type="entry name" value="Cysteine proteinases"/>
    <property type="match status" value="2"/>
</dbReference>
<dbReference type="InterPro" id="IPR028889">
    <property type="entry name" value="USP"/>
</dbReference>
<dbReference type="GO" id="GO:0004843">
    <property type="term" value="F:cysteine-type deubiquitinase activity"/>
    <property type="evidence" value="ECO:0007669"/>
    <property type="project" value="UniProtKB-EC"/>
</dbReference>
<feature type="compositionally biased region" description="Basic and acidic residues" evidence="8">
    <location>
        <begin position="1703"/>
        <end position="1724"/>
    </location>
</feature>
<protein>
    <recommendedName>
        <fullName evidence="3">ubiquitinyl hydrolase 1</fullName>
        <ecNumber evidence="3">3.4.19.12</ecNumber>
    </recommendedName>
</protein>
<keyword evidence="6" id="KW-0378">Hydrolase</keyword>
<evidence type="ECO:0000259" key="10">
    <source>
        <dbReference type="PROSITE" id="PS51283"/>
    </source>
</evidence>
<feature type="compositionally biased region" description="Basic and acidic residues" evidence="8">
    <location>
        <begin position="1233"/>
        <end position="1242"/>
    </location>
</feature>
<dbReference type="SUPFAM" id="SSF54001">
    <property type="entry name" value="Cysteine proteinases"/>
    <property type="match status" value="1"/>
</dbReference>
<feature type="region of interest" description="Disordered" evidence="8">
    <location>
        <begin position="1697"/>
        <end position="1724"/>
    </location>
</feature>
<feature type="compositionally biased region" description="Polar residues" evidence="8">
    <location>
        <begin position="1507"/>
        <end position="1516"/>
    </location>
</feature>